<gene>
    <name evidence="2" type="ORF">DTW94_04800</name>
</gene>
<reference evidence="2 3" key="1">
    <citation type="submission" date="2018-07" db="EMBL/GenBank/DDBJ databases">
        <title>Complete genome sequence of soil actinomycete Streptomyces cavourensis tj430.</title>
        <authorList>
            <person name="Wang P."/>
            <person name="Huang Y."/>
        </authorList>
    </citation>
    <scope>NUCLEOTIDE SEQUENCE [LARGE SCALE GENOMIC DNA]</scope>
    <source>
        <strain evidence="2 3">TJ430</strain>
    </source>
</reference>
<name>A0AAD0Q1W3_9ACTN</name>
<organism evidence="2 3">
    <name type="scientific">Streptomyces cavourensis</name>
    <dbReference type="NCBI Taxonomy" id="67258"/>
    <lineage>
        <taxon>Bacteria</taxon>
        <taxon>Bacillati</taxon>
        <taxon>Actinomycetota</taxon>
        <taxon>Actinomycetes</taxon>
        <taxon>Kitasatosporales</taxon>
        <taxon>Streptomycetaceae</taxon>
        <taxon>Streptomyces</taxon>
    </lineage>
</organism>
<proteinExistence type="predicted"/>
<sequence>MDPGPRGRRERADRRGAAGRRGRKELNEKQLGGLENEIQKRGAGHEEEAVKAWMADNRGIADTMAPV</sequence>
<protein>
    <submittedName>
        <fullName evidence="2">Uncharacterized protein</fullName>
    </submittedName>
</protein>
<evidence type="ECO:0000313" key="2">
    <source>
        <dbReference type="EMBL" id="AXI70680.1"/>
    </source>
</evidence>
<dbReference type="Proteomes" id="UP000253779">
    <property type="component" value="Chromosome"/>
</dbReference>
<evidence type="ECO:0000313" key="3">
    <source>
        <dbReference type="Proteomes" id="UP000253779"/>
    </source>
</evidence>
<dbReference type="AlphaFoldDB" id="A0AAD0Q1W3"/>
<accession>A0AAD0Q1W3</accession>
<feature type="compositionally biased region" description="Basic and acidic residues" evidence="1">
    <location>
        <begin position="1"/>
        <end position="16"/>
    </location>
</feature>
<evidence type="ECO:0000256" key="1">
    <source>
        <dbReference type="SAM" id="MobiDB-lite"/>
    </source>
</evidence>
<dbReference type="EMBL" id="CP030930">
    <property type="protein sequence ID" value="AXI70680.1"/>
    <property type="molecule type" value="Genomic_DNA"/>
</dbReference>
<feature type="region of interest" description="Disordered" evidence="1">
    <location>
        <begin position="1"/>
        <end position="35"/>
    </location>
</feature>